<keyword evidence="2" id="KW-1185">Reference proteome</keyword>
<comment type="caution">
    <text evidence="1">The sequence shown here is derived from an EMBL/GenBank/DDBJ whole genome shotgun (WGS) entry which is preliminary data.</text>
</comment>
<dbReference type="GO" id="GO:0016740">
    <property type="term" value="F:transferase activity"/>
    <property type="evidence" value="ECO:0007669"/>
    <property type="project" value="UniProtKB-KW"/>
</dbReference>
<name>A0A5C5RYM0_9ACTN</name>
<dbReference type="AlphaFoldDB" id="A0A5C5RYM0"/>
<evidence type="ECO:0000313" key="2">
    <source>
        <dbReference type="Proteomes" id="UP000319375"/>
    </source>
</evidence>
<dbReference type="OrthoDB" id="7057833at2"/>
<protein>
    <submittedName>
        <fullName evidence="1">GNAT family N-acetyltransferase</fullName>
    </submittedName>
</protein>
<organism evidence="1 2">
    <name type="scientific">Tsukamurella conjunctivitidis</name>
    <dbReference type="NCBI Taxonomy" id="2592068"/>
    <lineage>
        <taxon>Bacteria</taxon>
        <taxon>Bacillati</taxon>
        <taxon>Actinomycetota</taxon>
        <taxon>Actinomycetes</taxon>
        <taxon>Mycobacteriales</taxon>
        <taxon>Tsukamurellaceae</taxon>
        <taxon>Tsukamurella</taxon>
    </lineage>
</organism>
<dbReference type="InterPro" id="IPR016181">
    <property type="entry name" value="Acyl_CoA_acyltransferase"/>
</dbReference>
<accession>A0A5C5RYM0</accession>
<dbReference type="PANTHER" id="PTHR42791">
    <property type="entry name" value="GNAT FAMILY ACETYLTRANSFERASE"/>
    <property type="match status" value="1"/>
</dbReference>
<dbReference type="InterPro" id="IPR052523">
    <property type="entry name" value="Trichothecene_AcTrans"/>
</dbReference>
<dbReference type="EMBL" id="VIGX01000012">
    <property type="protein sequence ID" value="TWS27588.1"/>
    <property type="molecule type" value="Genomic_DNA"/>
</dbReference>
<evidence type="ECO:0000313" key="1">
    <source>
        <dbReference type="EMBL" id="TWS27588.1"/>
    </source>
</evidence>
<proteinExistence type="predicted"/>
<dbReference type="PANTHER" id="PTHR42791:SF1">
    <property type="entry name" value="N-ACETYLTRANSFERASE DOMAIN-CONTAINING PROTEIN"/>
    <property type="match status" value="1"/>
</dbReference>
<dbReference type="Gene3D" id="3.40.630.30">
    <property type="match status" value="1"/>
</dbReference>
<keyword evidence="1" id="KW-0808">Transferase</keyword>
<reference evidence="1 2" key="1">
    <citation type="submission" date="2019-06" db="EMBL/GenBank/DDBJ databases">
        <title>Tsukamurella conjunctivitidis sp. nov., Tsukamurella assacharolytica sp. nov. and Tsukamurella sputae sp. nov. isolated from patients with conjunctivitis, bacteraemia (lymphoma) and respiratory infection (sputum) in Hong Kong.</title>
        <authorList>
            <person name="Teng J.L.L."/>
            <person name="Lee H.H."/>
            <person name="Fong J.Y.H."/>
            <person name="Fok K.M.N."/>
            <person name="Lau S.K.P."/>
            <person name="Woo P.C.Y."/>
        </authorList>
    </citation>
    <scope>NUCLEOTIDE SEQUENCE [LARGE SCALE GENOMIC DNA]</scope>
    <source>
        <strain evidence="1 2">HKU72</strain>
    </source>
</reference>
<dbReference type="SUPFAM" id="SSF55729">
    <property type="entry name" value="Acyl-CoA N-acyltransferases (Nat)"/>
    <property type="match status" value="1"/>
</dbReference>
<dbReference type="RefSeq" id="WP_146488325.1">
    <property type="nucleotide sequence ID" value="NZ_VIGX01000012.1"/>
</dbReference>
<dbReference type="Proteomes" id="UP000319375">
    <property type="component" value="Unassembled WGS sequence"/>
</dbReference>
<gene>
    <name evidence="1" type="ORF">FK530_17805</name>
</gene>
<sequence length="194" mass="20804">MEPITGHRIEDVTPGTLWSSFGVLARAFADDPVIRWVQPRPWGDRLTFAGMYLASHGAPGTGHLLFDGGVPAAAAYWDPPGHEPGPARQVAALPLLAAGIRTGFGRGAALVRALQERRPAEPHWYLSTLGAERPGCGFGSALLRYGLERVTGPAYLESSNPRNVPLYRRFGFEPLAPIPLPGGPELIPMIRPAA</sequence>